<dbReference type="GO" id="GO:1990481">
    <property type="term" value="P:mRNA pseudouridine synthesis"/>
    <property type="evidence" value="ECO:0007669"/>
    <property type="project" value="TreeGrafter"/>
</dbReference>
<evidence type="ECO:0000256" key="2">
    <source>
        <dbReference type="ARBA" id="ARBA00005642"/>
    </source>
</evidence>
<dbReference type="InterPro" id="IPR002501">
    <property type="entry name" value="PsdUridine_synth_N"/>
</dbReference>
<dbReference type="GO" id="GO:0006400">
    <property type="term" value="P:tRNA modification"/>
    <property type="evidence" value="ECO:0007669"/>
    <property type="project" value="TreeGrafter"/>
</dbReference>
<gene>
    <name evidence="7" type="ORF">COT49_01570</name>
</gene>
<accession>A0A2H0XE08</accession>
<dbReference type="AlphaFoldDB" id="A0A2H0XE08"/>
<keyword evidence="5" id="KW-0413">Isomerase</keyword>
<keyword evidence="4" id="KW-0819">tRNA processing</keyword>
<dbReference type="GO" id="GO:0160148">
    <property type="term" value="F:tRNA pseudouridine(55) synthase activity"/>
    <property type="evidence" value="ECO:0007669"/>
    <property type="project" value="UniProtKB-EC"/>
</dbReference>
<dbReference type="Gene3D" id="3.30.2350.10">
    <property type="entry name" value="Pseudouridine synthase"/>
    <property type="match status" value="1"/>
</dbReference>
<protein>
    <recommendedName>
        <fullName evidence="3">tRNA pseudouridine(55) synthase</fullName>
        <ecNumber evidence="3">5.4.99.25</ecNumber>
    </recommendedName>
</protein>
<comment type="similarity">
    <text evidence="2">Belongs to the pseudouridine synthase TruB family. Type 1 subfamily.</text>
</comment>
<evidence type="ECO:0000313" key="8">
    <source>
        <dbReference type="Proteomes" id="UP000230340"/>
    </source>
</evidence>
<reference evidence="8" key="1">
    <citation type="submission" date="2017-09" db="EMBL/GenBank/DDBJ databases">
        <title>Depth-based differentiation of microbial function through sediment-hosted aquifers and enrichment of novel symbionts in the deep terrestrial subsurface.</title>
        <authorList>
            <person name="Probst A.J."/>
            <person name="Ladd B."/>
            <person name="Jarett J.K."/>
            <person name="Geller-Mcgrath D.E."/>
            <person name="Sieber C.M.K."/>
            <person name="Emerson J.B."/>
            <person name="Anantharaman K."/>
            <person name="Thomas B.C."/>
            <person name="Malmstrom R."/>
            <person name="Stieglmeier M."/>
            <person name="Klingl A."/>
            <person name="Woyke T."/>
            <person name="Ryan C.M."/>
            <person name="Banfield J.F."/>
        </authorList>
    </citation>
    <scope>NUCLEOTIDE SEQUENCE [LARGE SCALE GENOMIC DNA]</scope>
</reference>
<dbReference type="Pfam" id="PF01509">
    <property type="entry name" value="TruB_N"/>
    <property type="match status" value="1"/>
</dbReference>
<evidence type="ECO:0000259" key="6">
    <source>
        <dbReference type="Pfam" id="PF01509"/>
    </source>
</evidence>
<dbReference type="GO" id="GO:0003723">
    <property type="term" value="F:RNA binding"/>
    <property type="evidence" value="ECO:0007669"/>
    <property type="project" value="InterPro"/>
</dbReference>
<name>A0A2H0XE08_UNCKA</name>
<evidence type="ECO:0000256" key="1">
    <source>
        <dbReference type="ARBA" id="ARBA00000385"/>
    </source>
</evidence>
<dbReference type="PANTHER" id="PTHR13767">
    <property type="entry name" value="TRNA-PSEUDOURIDINE SYNTHASE"/>
    <property type="match status" value="1"/>
</dbReference>
<dbReference type="PANTHER" id="PTHR13767:SF2">
    <property type="entry name" value="PSEUDOURIDYLATE SYNTHASE TRUB1"/>
    <property type="match status" value="1"/>
</dbReference>
<dbReference type="EMBL" id="PEYT01000010">
    <property type="protein sequence ID" value="PIS23167.1"/>
    <property type="molecule type" value="Genomic_DNA"/>
</dbReference>
<dbReference type="InterPro" id="IPR020103">
    <property type="entry name" value="PsdUridine_synth_cat_dom_sf"/>
</dbReference>
<evidence type="ECO:0000313" key="7">
    <source>
        <dbReference type="EMBL" id="PIS23167.1"/>
    </source>
</evidence>
<organism evidence="7 8">
    <name type="scientific">candidate division WWE3 bacterium CG08_land_8_20_14_0_20_40_13</name>
    <dbReference type="NCBI Taxonomy" id="1975084"/>
    <lineage>
        <taxon>Bacteria</taxon>
        <taxon>Katanobacteria</taxon>
    </lineage>
</organism>
<comment type="caution">
    <text evidence="7">The sequence shown here is derived from an EMBL/GenBank/DDBJ whole genome shotgun (WGS) entry which is preliminary data.</text>
</comment>
<dbReference type="Proteomes" id="UP000230340">
    <property type="component" value="Unassembled WGS sequence"/>
</dbReference>
<evidence type="ECO:0000256" key="4">
    <source>
        <dbReference type="ARBA" id="ARBA00022694"/>
    </source>
</evidence>
<dbReference type="InterPro" id="IPR014780">
    <property type="entry name" value="tRNA_psdUridine_synth_TruB"/>
</dbReference>
<evidence type="ECO:0000256" key="5">
    <source>
        <dbReference type="ARBA" id="ARBA00023235"/>
    </source>
</evidence>
<feature type="domain" description="Pseudouridine synthase II N-terminal" evidence="6">
    <location>
        <begin position="23"/>
        <end position="167"/>
    </location>
</feature>
<dbReference type="EC" id="5.4.99.25" evidence="3"/>
<proteinExistence type="inferred from homology"/>
<sequence length="286" mass="32247">MIINYYKPLGKTSFSVIKEFKEKYPGEKVGYVGTLDPMAEGAMVILTGSDTKRCEELVKLPKEYEFDVVFGVSTDSGDVLGLVDDKFRIKSLEPACAGRLRSKLRVKNFREILKTFLGEYQQTVPAFSSVKVKGRKLHEVSRKKHILKNDLPKRPVNIHEIALLKFYTLPYSDFEKEIFGRLGQLGVFGKYFRIDEVVKRWKEYFAVQKAAGMPDAPFADFRLLSGRDRKSGAGVPRRSIAKCQIATIRAVVSKGTYIRSLAEDIGEKLGVSAMCLSIRRTKVGLC</sequence>
<comment type="catalytic activity">
    <reaction evidence="1">
        <text>uridine(55) in tRNA = pseudouridine(55) in tRNA</text>
        <dbReference type="Rhea" id="RHEA:42532"/>
        <dbReference type="Rhea" id="RHEA-COMP:10101"/>
        <dbReference type="Rhea" id="RHEA-COMP:10102"/>
        <dbReference type="ChEBI" id="CHEBI:65314"/>
        <dbReference type="ChEBI" id="CHEBI:65315"/>
        <dbReference type="EC" id="5.4.99.25"/>
    </reaction>
</comment>
<evidence type="ECO:0000256" key="3">
    <source>
        <dbReference type="ARBA" id="ARBA00012787"/>
    </source>
</evidence>
<dbReference type="SUPFAM" id="SSF55120">
    <property type="entry name" value="Pseudouridine synthase"/>
    <property type="match status" value="1"/>
</dbReference>